<dbReference type="Proteomes" id="UP000192934">
    <property type="component" value="Chromosome I"/>
</dbReference>
<dbReference type="InterPro" id="IPR039422">
    <property type="entry name" value="MarR/SlyA-like"/>
</dbReference>
<dbReference type="Pfam" id="PF12802">
    <property type="entry name" value="MarR_2"/>
    <property type="match status" value="1"/>
</dbReference>
<dbReference type="PANTHER" id="PTHR33164:SF43">
    <property type="entry name" value="HTH-TYPE TRANSCRIPTIONAL REPRESSOR YETL"/>
    <property type="match status" value="1"/>
</dbReference>
<sequence length="168" mass="18943">MTVGDALAGPTKRATTAAEGAFKKGDRWMDDYLPYQLYRVTNRLNVRLQGRLKAIGINLSQWRVLSVLRSYGTLSISGIVDYTLMEQPTVSRVVVQLEQDGMVTRRISADDSRMSDITLVAKGAEAFDAIRESAYRHEKMALEGLDAELLSSLRKTLQRIERNIDLYE</sequence>
<evidence type="ECO:0000259" key="1">
    <source>
        <dbReference type="PROSITE" id="PS50995"/>
    </source>
</evidence>
<keyword evidence="3" id="KW-1185">Reference proteome</keyword>
<dbReference type="PROSITE" id="PS50995">
    <property type="entry name" value="HTH_MARR_2"/>
    <property type="match status" value="1"/>
</dbReference>
<reference evidence="3" key="1">
    <citation type="submission" date="2017-04" db="EMBL/GenBank/DDBJ databases">
        <authorList>
            <person name="Varghese N."/>
            <person name="Submissions S."/>
        </authorList>
    </citation>
    <scope>NUCLEOTIDE SEQUENCE [LARGE SCALE GENOMIC DNA]</scope>
    <source>
        <strain evidence="3">Dd16</strain>
    </source>
</reference>
<dbReference type="EMBL" id="LT840185">
    <property type="protein sequence ID" value="SMF60937.1"/>
    <property type="molecule type" value="Genomic_DNA"/>
</dbReference>
<dbReference type="PANTHER" id="PTHR33164">
    <property type="entry name" value="TRANSCRIPTIONAL REGULATOR, MARR FAMILY"/>
    <property type="match status" value="1"/>
</dbReference>
<dbReference type="Gene3D" id="1.10.10.10">
    <property type="entry name" value="Winged helix-like DNA-binding domain superfamily/Winged helix DNA-binding domain"/>
    <property type="match status" value="1"/>
</dbReference>
<dbReference type="GO" id="GO:0003700">
    <property type="term" value="F:DNA-binding transcription factor activity"/>
    <property type="evidence" value="ECO:0007669"/>
    <property type="project" value="InterPro"/>
</dbReference>
<dbReference type="InterPro" id="IPR000835">
    <property type="entry name" value="HTH_MarR-typ"/>
</dbReference>
<dbReference type="SMART" id="SM00347">
    <property type="entry name" value="HTH_MARR"/>
    <property type="match status" value="1"/>
</dbReference>
<organism evidence="2 3">
    <name type="scientific">Allosphingosinicella indica</name>
    <dbReference type="NCBI Taxonomy" id="941907"/>
    <lineage>
        <taxon>Bacteria</taxon>
        <taxon>Pseudomonadati</taxon>
        <taxon>Pseudomonadota</taxon>
        <taxon>Alphaproteobacteria</taxon>
        <taxon>Sphingomonadales</taxon>
        <taxon>Sphingomonadaceae</taxon>
        <taxon>Allosphingosinicella</taxon>
    </lineage>
</organism>
<protein>
    <submittedName>
        <fullName evidence="2">DNA-binding transcriptional regulator, MarR family</fullName>
    </submittedName>
</protein>
<dbReference type="InterPro" id="IPR036388">
    <property type="entry name" value="WH-like_DNA-bd_sf"/>
</dbReference>
<gene>
    <name evidence="2" type="ORF">SAMN06295910_0083</name>
</gene>
<name>A0A1X7FY91_9SPHN</name>
<dbReference type="RefSeq" id="WP_085217006.1">
    <property type="nucleotide sequence ID" value="NZ_LT840185.1"/>
</dbReference>
<dbReference type="GO" id="GO:0006950">
    <property type="term" value="P:response to stress"/>
    <property type="evidence" value="ECO:0007669"/>
    <property type="project" value="TreeGrafter"/>
</dbReference>
<evidence type="ECO:0000313" key="2">
    <source>
        <dbReference type="EMBL" id="SMF60937.1"/>
    </source>
</evidence>
<proteinExistence type="predicted"/>
<dbReference type="GO" id="GO:0003677">
    <property type="term" value="F:DNA binding"/>
    <property type="evidence" value="ECO:0007669"/>
    <property type="project" value="UniProtKB-KW"/>
</dbReference>
<feature type="domain" description="HTH marR-type" evidence="1">
    <location>
        <begin position="30"/>
        <end position="162"/>
    </location>
</feature>
<dbReference type="STRING" id="941907.SAMN06295910_0083"/>
<keyword evidence="2" id="KW-0238">DNA-binding</keyword>
<dbReference type="InterPro" id="IPR036390">
    <property type="entry name" value="WH_DNA-bd_sf"/>
</dbReference>
<dbReference type="OrthoDB" id="7559832at2"/>
<dbReference type="AlphaFoldDB" id="A0A1X7FY91"/>
<dbReference type="SUPFAM" id="SSF46785">
    <property type="entry name" value="Winged helix' DNA-binding domain"/>
    <property type="match status" value="1"/>
</dbReference>
<evidence type="ECO:0000313" key="3">
    <source>
        <dbReference type="Proteomes" id="UP000192934"/>
    </source>
</evidence>
<accession>A0A1X7FY91</accession>